<dbReference type="EMBL" id="JANJQO010000647">
    <property type="protein sequence ID" value="KAJ2975904.1"/>
    <property type="molecule type" value="Genomic_DNA"/>
</dbReference>
<organism evidence="1 2">
    <name type="scientific">Zarea fungicola</name>
    <dbReference type="NCBI Taxonomy" id="93591"/>
    <lineage>
        <taxon>Eukaryota</taxon>
        <taxon>Fungi</taxon>
        <taxon>Dikarya</taxon>
        <taxon>Ascomycota</taxon>
        <taxon>Pezizomycotina</taxon>
        <taxon>Sordariomycetes</taxon>
        <taxon>Hypocreomycetidae</taxon>
        <taxon>Hypocreales</taxon>
        <taxon>Cordycipitaceae</taxon>
        <taxon>Zarea</taxon>
    </lineage>
</organism>
<comment type="caution">
    <text evidence="1">The sequence shown here is derived from an EMBL/GenBank/DDBJ whole genome shotgun (WGS) entry which is preliminary data.</text>
</comment>
<gene>
    <name evidence="1" type="ORF">NQ176_g5252</name>
</gene>
<sequence length="98" mass="11378">MPAVNDYALEVQSIFKDKGLFVDVDLSGNTFQKKIRTGQLEQYNFIFVVGAEEQKSRTVNIRNRDDQATQSKGELIPLQEALDQMIKLKEERRRVNKF</sequence>
<reference evidence="1" key="1">
    <citation type="submission" date="2022-08" db="EMBL/GenBank/DDBJ databases">
        <title>Genome Sequence of Lecanicillium fungicola.</title>
        <authorList>
            <person name="Buettner E."/>
        </authorList>
    </citation>
    <scope>NUCLEOTIDE SEQUENCE</scope>
    <source>
        <strain evidence="1">Babe33</strain>
    </source>
</reference>
<name>A0ACC1NAG1_9HYPO</name>
<dbReference type="Proteomes" id="UP001143910">
    <property type="component" value="Unassembled WGS sequence"/>
</dbReference>
<proteinExistence type="predicted"/>
<protein>
    <submittedName>
        <fullName evidence="1">Uncharacterized protein</fullName>
    </submittedName>
</protein>
<accession>A0ACC1NAG1</accession>
<evidence type="ECO:0000313" key="1">
    <source>
        <dbReference type="EMBL" id="KAJ2975904.1"/>
    </source>
</evidence>
<evidence type="ECO:0000313" key="2">
    <source>
        <dbReference type="Proteomes" id="UP001143910"/>
    </source>
</evidence>
<keyword evidence="2" id="KW-1185">Reference proteome</keyword>